<sequence>MDCVGRIPCAQEGLSRLRVRTRLEPLRRYTPPPPRADSAASLAVKTYVANTTDRERNWVLVDANGQTLGRLATQIADALRGKRKPEYTPHVDTGDFVVVINAEKISVTGNKRAEKRYYRHSGYPGGLKSRTLEEMLERRPEEVIRIAVKGMLPRNRLARKQITKLKVYAGAEHPHAAQSPTPMEIKT</sequence>
<evidence type="ECO:0000256" key="5">
    <source>
        <dbReference type="HAMAP-Rule" id="MF_01366"/>
    </source>
</evidence>
<dbReference type="InterPro" id="IPR036899">
    <property type="entry name" value="Ribosomal_uL13_sf"/>
</dbReference>
<dbReference type="GO" id="GO:0017148">
    <property type="term" value="P:negative regulation of translation"/>
    <property type="evidence" value="ECO:0007669"/>
    <property type="project" value="TreeGrafter"/>
</dbReference>
<dbReference type="Pfam" id="PF00572">
    <property type="entry name" value="Ribosomal_L13"/>
    <property type="match status" value="1"/>
</dbReference>
<dbReference type="CDD" id="cd00392">
    <property type="entry name" value="Ribosomal_L13"/>
    <property type="match status" value="1"/>
</dbReference>
<dbReference type="FunFam" id="3.90.1180.10:FF:000001">
    <property type="entry name" value="50S ribosomal protein L13"/>
    <property type="match status" value="1"/>
</dbReference>
<dbReference type="NCBIfam" id="TIGR01066">
    <property type="entry name" value="rplM_bact"/>
    <property type="match status" value="1"/>
</dbReference>
<reference evidence="6" key="1">
    <citation type="submission" date="2022-12" db="EMBL/GenBank/DDBJ databases">
        <title>Paraconexibacter alkalitolerans sp. nov. and Baekduia alba sp. nov., isolated from soil and emended description of the genera Paraconexibacter (Chun et al., 2020) and Baekduia (An et al., 2020).</title>
        <authorList>
            <person name="Vieira S."/>
            <person name="Huber K.J."/>
            <person name="Geppert A."/>
            <person name="Wolf J."/>
            <person name="Neumann-Schaal M."/>
            <person name="Muesken M."/>
            <person name="Overmann J."/>
        </authorList>
    </citation>
    <scope>NUCLEOTIDE SEQUENCE</scope>
    <source>
        <strain evidence="6">AEG42_29</strain>
    </source>
</reference>
<comment type="function">
    <text evidence="5">This protein is one of the early assembly proteins of the 50S ribosomal subunit, although it is not seen to bind rRNA by itself. It is important during the early stages of 50S assembly.</text>
</comment>
<evidence type="ECO:0000256" key="1">
    <source>
        <dbReference type="ARBA" id="ARBA00006227"/>
    </source>
</evidence>
<dbReference type="InterPro" id="IPR005822">
    <property type="entry name" value="Ribosomal_uL13"/>
</dbReference>
<name>A0AAU7AYX4_9ACTN</name>
<comment type="subunit">
    <text evidence="5">Part of the 50S ribosomal subunit.</text>
</comment>
<keyword evidence="3 5" id="KW-0687">Ribonucleoprotein</keyword>
<protein>
    <recommendedName>
        <fullName evidence="4 5">Large ribosomal subunit protein uL13</fullName>
    </recommendedName>
</protein>
<evidence type="ECO:0000256" key="4">
    <source>
        <dbReference type="ARBA" id="ARBA00035201"/>
    </source>
</evidence>
<dbReference type="InterPro" id="IPR005823">
    <property type="entry name" value="Ribosomal_uL13_bac-type"/>
</dbReference>
<dbReference type="GO" id="GO:0003729">
    <property type="term" value="F:mRNA binding"/>
    <property type="evidence" value="ECO:0007669"/>
    <property type="project" value="UniProtKB-ARBA"/>
</dbReference>
<accession>A0AAU7AYX4</accession>
<comment type="similarity">
    <text evidence="1 5">Belongs to the universal ribosomal protein uL13 family.</text>
</comment>
<evidence type="ECO:0000256" key="2">
    <source>
        <dbReference type="ARBA" id="ARBA00022980"/>
    </source>
</evidence>
<dbReference type="HAMAP" id="MF_01366">
    <property type="entry name" value="Ribosomal_uL13"/>
    <property type="match status" value="1"/>
</dbReference>
<dbReference type="GO" id="GO:0003735">
    <property type="term" value="F:structural constituent of ribosome"/>
    <property type="evidence" value="ECO:0007669"/>
    <property type="project" value="InterPro"/>
</dbReference>
<dbReference type="PANTHER" id="PTHR11545">
    <property type="entry name" value="RIBOSOMAL PROTEIN L13"/>
    <property type="match status" value="1"/>
</dbReference>
<dbReference type="AlphaFoldDB" id="A0AAU7AYX4"/>
<dbReference type="SUPFAM" id="SSF52161">
    <property type="entry name" value="Ribosomal protein L13"/>
    <property type="match status" value="1"/>
</dbReference>
<organism evidence="6">
    <name type="scientific">Paraconexibacter sp. AEG42_29</name>
    <dbReference type="NCBI Taxonomy" id="2997339"/>
    <lineage>
        <taxon>Bacteria</taxon>
        <taxon>Bacillati</taxon>
        <taxon>Actinomycetota</taxon>
        <taxon>Thermoleophilia</taxon>
        <taxon>Solirubrobacterales</taxon>
        <taxon>Paraconexibacteraceae</taxon>
        <taxon>Paraconexibacter</taxon>
    </lineage>
</organism>
<dbReference type="Gene3D" id="3.90.1180.10">
    <property type="entry name" value="Ribosomal protein L13"/>
    <property type="match status" value="1"/>
</dbReference>
<evidence type="ECO:0000256" key="3">
    <source>
        <dbReference type="ARBA" id="ARBA00023274"/>
    </source>
</evidence>
<keyword evidence="2 5" id="KW-0689">Ribosomal protein</keyword>
<dbReference type="GO" id="GO:0006412">
    <property type="term" value="P:translation"/>
    <property type="evidence" value="ECO:0007669"/>
    <property type="project" value="UniProtKB-UniRule"/>
</dbReference>
<gene>
    <name evidence="5" type="primary">rplM</name>
    <name evidence="6" type="ORF">DSM112329_03479</name>
</gene>
<dbReference type="GO" id="GO:0022625">
    <property type="term" value="C:cytosolic large ribosomal subunit"/>
    <property type="evidence" value="ECO:0007669"/>
    <property type="project" value="TreeGrafter"/>
</dbReference>
<dbReference type="KEGG" id="parq:DSM112329_03479"/>
<evidence type="ECO:0000313" key="6">
    <source>
        <dbReference type="EMBL" id="XAY06605.1"/>
    </source>
</evidence>
<dbReference type="EMBL" id="CP114014">
    <property type="protein sequence ID" value="XAY06605.1"/>
    <property type="molecule type" value="Genomic_DNA"/>
</dbReference>
<dbReference type="PANTHER" id="PTHR11545:SF2">
    <property type="entry name" value="LARGE RIBOSOMAL SUBUNIT PROTEIN UL13M"/>
    <property type="match status" value="1"/>
</dbReference>
<proteinExistence type="inferred from homology"/>